<accession>A0A291M0F3</accession>
<dbReference type="Proteomes" id="UP000219050">
    <property type="component" value="Chromosome"/>
</dbReference>
<dbReference type="AlphaFoldDB" id="A0A291M0F3"/>
<name>A0A291M0F3_9RHOB</name>
<evidence type="ECO:0000313" key="3">
    <source>
        <dbReference type="Proteomes" id="UP000219050"/>
    </source>
</evidence>
<reference evidence="2 3" key="1">
    <citation type="submission" date="2017-05" db="EMBL/GenBank/DDBJ databases">
        <title>Comparative genomic and metabolic analysis of manganese-oxidizing mechanisms in Celeribater manganoxidans DY25T: its adaption to the environment of polymetallic nodule.</title>
        <authorList>
            <person name="Wang X."/>
        </authorList>
    </citation>
    <scope>NUCLEOTIDE SEQUENCE [LARGE SCALE GENOMIC DNA]</scope>
    <source>
        <strain evidence="2 3">DY25</strain>
    </source>
</reference>
<organism evidence="2 3">
    <name type="scientific">Pacificitalea manganoxidans</name>
    <dbReference type="NCBI Taxonomy" id="1411902"/>
    <lineage>
        <taxon>Bacteria</taxon>
        <taxon>Pseudomonadati</taxon>
        <taxon>Pseudomonadota</taxon>
        <taxon>Alphaproteobacteria</taxon>
        <taxon>Rhodobacterales</taxon>
        <taxon>Paracoccaceae</taxon>
        <taxon>Pacificitalea</taxon>
    </lineage>
</organism>
<dbReference type="KEGG" id="cmag:CBW24_10155"/>
<keyword evidence="3" id="KW-1185">Reference proteome</keyword>
<dbReference type="OrthoDB" id="7658594at2"/>
<protein>
    <submittedName>
        <fullName evidence="2">Uncharacterized protein</fullName>
    </submittedName>
</protein>
<proteinExistence type="predicted"/>
<evidence type="ECO:0000313" key="2">
    <source>
        <dbReference type="EMBL" id="ATI42337.1"/>
    </source>
</evidence>
<sequence length="177" mass="19161">MSPARKPTKTAAPSAKEAAARSASALARIPDMDDADGLRALLRNAERLDADDVREAAFRRLAFVQTDVEAEPGSLAHDFWQTIHAFEQLMREEKGKAVRLTRVRQKITRVGEVKTLADFATATAENPAFAELIARGMSDLTGEAVILRHPDEFTEDTRAGATARLTEAGADPTAFAA</sequence>
<evidence type="ECO:0000256" key="1">
    <source>
        <dbReference type="SAM" id="MobiDB-lite"/>
    </source>
</evidence>
<dbReference type="EMBL" id="CP021404">
    <property type="protein sequence ID" value="ATI42337.1"/>
    <property type="molecule type" value="Genomic_DNA"/>
</dbReference>
<feature type="region of interest" description="Disordered" evidence="1">
    <location>
        <begin position="1"/>
        <end position="26"/>
    </location>
</feature>
<dbReference type="RefSeq" id="WP_097373520.1">
    <property type="nucleotide sequence ID" value="NZ_CP021404.1"/>
</dbReference>
<gene>
    <name evidence="2" type="ORF">CBW24_10155</name>
</gene>